<protein>
    <submittedName>
        <fullName evidence="1">Uncharacterized protein</fullName>
    </submittedName>
</protein>
<gene>
    <name evidence="1" type="ORF">UFOVP495_19</name>
</gene>
<evidence type="ECO:0000313" key="1">
    <source>
        <dbReference type="EMBL" id="CAB4146483.1"/>
    </source>
</evidence>
<sequence length="265" mass="30513">METLKNISINAFPTPYKTKSLETFINNVGIMMGIIPPDGNGEMSDGERMIIQQNIKNAISLCYGQLNPELKILTKWVNQYPSFNNQTNILYLNFSKAKIFEDQVAESKNLPLPDTYNFNYNILYIHKIEIYFATNSMWLAFRVNQNEFFNGYYSRPVFYVDYVRNVQQLRIRGIVDSNNIQTINLYGIFDEQKENNQINLPNNYIVPDDFLYGLDTASIQGLETIVAYKSLISLDMTPKDGLLKEYLEATGSMNKAKGDTGFKLF</sequence>
<dbReference type="EMBL" id="LR796465">
    <property type="protein sequence ID" value="CAB4146483.1"/>
    <property type="molecule type" value="Genomic_DNA"/>
</dbReference>
<name>A0A6J5MLM8_9CAUD</name>
<accession>A0A6J5MLM8</accession>
<reference evidence="1" key="1">
    <citation type="submission" date="2020-04" db="EMBL/GenBank/DDBJ databases">
        <authorList>
            <person name="Chiriac C."/>
            <person name="Salcher M."/>
            <person name="Ghai R."/>
            <person name="Kavagutti S V."/>
        </authorList>
    </citation>
    <scope>NUCLEOTIDE SEQUENCE</scope>
</reference>
<proteinExistence type="predicted"/>
<organism evidence="1">
    <name type="scientific">uncultured Caudovirales phage</name>
    <dbReference type="NCBI Taxonomy" id="2100421"/>
    <lineage>
        <taxon>Viruses</taxon>
        <taxon>Duplodnaviria</taxon>
        <taxon>Heunggongvirae</taxon>
        <taxon>Uroviricota</taxon>
        <taxon>Caudoviricetes</taxon>
        <taxon>Peduoviridae</taxon>
        <taxon>Maltschvirus</taxon>
        <taxon>Maltschvirus maltsch</taxon>
    </lineage>
</organism>